<dbReference type="InterPro" id="IPR008528">
    <property type="entry name" value="unc-13_homologue"/>
</dbReference>
<proteinExistence type="predicted"/>
<dbReference type="PANTHER" id="PTHR31280:SF4">
    <property type="entry name" value="ELONGATION FACTOR TS (DUF810)"/>
    <property type="match status" value="1"/>
</dbReference>
<reference evidence="2 3" key="1">
    <citation type="submission" date="2019-12" db="EMBL/GenBank/DDBJ databases">
        <authorList>
            <person name="Alioto T."/>
            <person name="Alioto T."/>
            <person name="Gomez Garrido J."/>
        </authorList>
    </citation>
    <scope>NUCLEOTIDE SEQUENCE [LARGE SCALE GENOMIC DNA]</scope>
</reference>
<keyword evidence="3" id="KW-1185">Reference proteome</keyword>
<evidence type="ECO:0000313" key="2">
    <source>
        <dbReference type="EMBL" id="CAA2953771.1"/>
    </source>
</evidence>
<dbReference type="Gramene" id="OE9A029573T1">
    <property type="protein sequence ID" value="OE9A029573C1"/>
    <property type="gene ID" value="OE9A029573"/>
</dbReference>
<sequence length="478" mass="53018">MVTGESKNGPPSERLLDVPVGEANRFKSPLGFRRPEMASLIWDRSLRLGHSKRNSFSSVAYDSAAINMSSSSTTSSFTGTTNSLSAALPSPFGDVSLSDADLRASAYEIFLAATRSSSSKPLIYTSNNQNNNNCIKQRWSLTSTATSKMNVWKTTLPRLPKKDNLQSSPPRLTMKKALGLRSSSKRGSEGRSPGSSCSGGKIKKPMTVGELMRVQMRVSDALDSRLRRGLLRISAGQVGKRIESMVLPLELLQQFKAITTIPDAPIPIYIFGFLPFHKEQDLEPACSINPNTLFFQYTLKIISSPFFLFLKWSISQQILSSTLTAMLGWADKRLLAYHGTFDSRKIDSIQSIVSIGISAAKILVEDISNDVDEEKTKLMWHAAGLTLHQVISLHRFCSGKFLSVFEFSSSNLEENGKGRFKQKIIKKPAKFPSCPCYSCKGCWGSCNERKGHIQSYLEKMAPFCRRCCCCHATCLLWK</sequence>
<dbReference type="Proteomes" id="UP000594638">
    <property type="component" value="Unassembled WGS sequence"/>
</dbReference>
<name>A0A8S0PIQ1_OLEEU</name>
<dbReference type="AlphaFoldDB" id="A0A8S0PIQ1"/>
<evidence type="ECO:0000313" key="3">
    <source>
        <dbReference type="Proteomes" id="UP000594638"/>
    </source>
</evidence>
<gene>
    <name evidence="2" type="ORF">OLEA9_A029573</name>
</gene>
<feature type="region of interest" description="Disordered" evidence="1">
    <location>
        <begin position="158"/>
        <end position="203"/>
    </location>
</feature>
<organism evidence="2 3">
    <name type="scientific">Olea europaea subsp. europaea</name>
    <dbReference type="NCBI Taxonomy" id="158383"/>
    <lineage>
        <taxon>Eukaryota</taxon>
        <taxon>Viridiplantae</taxon>
        <taxon>Streptophyta</taxon>
        <taxon>Embryophyta</taxon>
        <taxon>Tracheophyta</taxon>
        <taxon>Spermatophyta</taxon>
        <taxon>Magnoliopsida</taxon>
        <taxon>eudicotyledons</taxon>
        <taxon>Gunneridae</taxon>
        <taxon>Pentapetalae</taxon>
        <taxon>asterids</taxon>
        <taxon>lamiids</taxon>
        <taxon>Lamiales</taxon>
        <taxon>Oleaceae</taxon>
        <taxon>Oleeae</taxon>
        <taxon>Olea</taxon>
    </lineage>
</organism>
<feature type="compositionally biased region" description="Low complexity" evidence="1">
    <location>
        <begin position="190"/>
        <end position="200"/>
    </location>
</feature>
<dbReference type="EMBL" id="CACTIH010000097">
    <property type="protein sequence ID" value="CAA2953771.1"/>
    <property type="molecule type" value="Genomic_DNA"/>
</dbReference>
<comment type="caution">
    <text evidence="2">The sequence shown here is derived from an EMBL/GenBank/DDBJ whole genome shotgun (WGS) entry which is preliminary data.</text>
</comment>
<dbReference type="PANTHER" id="PTHR31280">
    <property type="entry name" value="PROTEIN UNC-13 HOMOLOG"/>
    <property type="match status" value="1"/>
</dbReference>
<protein>
    <submittedName>
        <fullName evidence="2">Uncharacterized protein</fullName>
    </submittedName>
</protein>
<accession>A0A8S0PIQ1</accession>
<evidence type="ECO:0000256" key="1">
    <source>
        <dbReference type="SAM" id="MobiDB-lite"/>
    </source>
</evidence>